<evidence type="ECO:0000313" key="3">
    <source>
        <dbReference type="EMBL" id="MBB6478481.1"/>
    </source>
</evidence>
<feature type="signal peptide" evidence="2">
    <location>
        <begin position="1"/>
        <end position="19"/>
    </location>
</feature>
<feature type="chain" id="PRO_5032921808" description="Phage tail collar domain-containing protein" evidence="2">
    <location>
        <begin position="20"/>
        <end position="273"/>
    </location>
</feature>
<accession>A0A841R510</accession>
<evidence type="ECO:0000256" key="2">
    <source>
        <dbReference type="SAM" id="SignalP"/>
    </source>
</evidence>
<keyword evidence="2" id="KW-0732">Signal</keyword>
<proteinExistence type="predicted"/>
<dbReference type="Proteomes" id="UP000587760">
    <property type="component" value="Unassembled WGS sequence"/>
</dbReference>
<sequence>MKKLISLFFLLFFLTYLYSQSEAMTISPTGNVGINVNDPSEKLDVDGNVKISGTLETVRIINQPKIFQHIINTTMGDVDVTSYIPTDCIAGDHLEFANIGTESNKLINVPVVGEVYIGECVELLWDDLSNKWLLISSIPSYSWPIGSTYIQFPFKKSPMDLGFPGVWEDISIDYNGAFFRANGGKSEQFEVFQEDGILNHKHSTYIGPHSHSIIDDYGTGGDKIAVNGGDSSSRSGLISSYDYGTKTSGNPTQNGTDENRPENYSIIIWERIE</sequence>
<dbReference type="AlphaFoldDB" id="A0A841R510"/>
<organism evidence="3 4">
    <name type="scientific">Spirochaeta isovalerica</name>
    <dbReference type="NCBI Taxonomy" id="150"/>
    <lineage>
        <taxon>Bacteria</taxon>
        <taxon>Pseudomonadati</taxon>
        <taxon>Spirochaetota</taxon>
        <taxon>Spirochaetia</taxon>
        <taxon>Spirochaetales</taxon>
        <taxon>Spirochaetaceae</taxon>
        <taxon>Spirochaeta</taxon>
    </lineage>
</organism>
<dbReference type="EMBL" id="JACHGJ010000001">
    <property type="protein sequence ID" value="MBB6478481.1"/>
    <property type="molecule type" value="Genomic_DNA"/>
</dbReference>
<evidence type="ECO:0008006" key="5">
    <source>
        <dbReference type="Google" id="ProtNLM"/>
    </source>
</evidence>
<evidence type="ECO:0000256" key="1">
    <source>
        <dbReference type="SAM" id="MobiDB-lite"/>
    </source>
</evidence>
<keyword evidence="4" id="KW-1185">Reference proteome</keyword>
<reference evidence="3 4" key="1">
    <citation type="submission" date="2020-08" db="EMBL/GenBank/DDBJ databases">
        <title>Genomic Encyclopedia of Type Strains, Phase IV (KMG-IV): sequencing the most valuable type-strain genomes for metagenomic binning, comparative biology and taxonomic classification.</title>
        <authorList>
            <person name="Goeker M."/>
        </authorList>
    </citation>
    <scope>NUCLEOTIDE SEQUENCE [LARGE SCALE GENOMIC DNA]</scope>
    <source>
        <strain evidence="3 4">DSM 2461</strain>
    </source>
</reference>
<dbReference type="RefSeq" id="WP_184742364.1">
    <property type="nucleotide sequence ID" value="NZ_JACHGJ010000001.1"/>
</dbReference>
<comment type="caution">
    <text evidence="3">The sequence shown here is derived from an EMBL/GenBank/DDBJ whole genome shotgun (WGS) entry which is preliminary data.</text>
</comment>
<name>A0A841R510_9SPIO</name>
<protein>
    <recommendedName>
        <fullName evidence="5">Phage tail collar domain-containing protein</fullName>
    </recommendedName>
</protein>
<evidence type="ECO:0000313" key="4">
    <source>
        <dbReference type="Proteomes" id="UP000587760"/>
    </source>
</evidence>
<feature type="region of interest" description="Disordered" evidence="1">
    <location>
        <begin position="240"/>
        <end position="262"/>
    </location>
</feature>
<gene>
    <name evidence="3" type="ORF">HNR50_000114</name>
</gene>
<feature type="compositionally biased region" description="Polar residues" evidence="1">
    <location>
        <begin position="245"/>
        <end position="256"/>
    </location>
</feature>